<evidence type="ECO:0000313" key="2">
    <source>
        <dbReference type="EMBL" id="SMO77555.1"/>
    </source>
</evidence>
<keyword evidence="1" id="KW-0812">Transmembrane</keyword>
<dbReference type="PANTHER" id="PTHR42305:SF1">
    <property type="entry name" value="MEMBRANE PROTEIN RV1733C-RELATED"/>
    <property type="match status" value="1"/>
</dbReference>
<dbReference type="RefSeq" id="WP_142458703.1">
    <property type="nucleotide sequence ID" value="NZ_FXTJ01000004.1"/>
</dbReference>
<organism evidence="2 3">
    <name type="scientific">Geodermatophilus aquaeductus</name>
    <dbReference type="NCBI Taxonomy" id="1564161"/>
    <lineage>
        <taxon>Bacteria</taxon>
        <taxon>Bacillati</taxon>
        <taxon>Actinomycetota</taxon>
        <taxon>Actinomycetes</taxon>
        <taxon>Geodermatophilales</taxon>
        <taxon>Geodermatophilaceae</taxon>
        <taxon>Geodermatophilus</taxon>
    </lineage>
</organism>
<sequence length="198" mass="20347">MPAYRPTPEDLVRRFTLGSGPMKRGSDHVEFLSRLLLVSGISTTAPVGLAVAAVTRARARARATAQAADRHVVAGLLLADPHVPARGAPRPARRPATAVWTGPGGVEHRGPVWVPAGSTAGAAVAVWLDGAGNRALPPLSPGEVTGRAVGRGLGTSTALAVAAVGAHLAVRALLDRSRSRRWAAEWAAVEPVWTGTGP</sequence>
<gene>
    <name evidence="2" type="ORF">SAMN06273567_10485</name>
</gene>
<feature type="transmembrane region" description="Helical" evidence="1">
    <location>
        <begin position="31"/>
        <end position="54"/>
    </location>
</feature>
<dbReference type="Proteomes" id="UP000317484">
    <property type="component" value="Unassembled WGS sequence"/>
</dbReference>
<dbReference type="InterPro" id="IPR039708">
    <property type="entry name" value="MT1774/Rv1733c-like"/>
</dbReference>
<keyword evidence="3" id="KW-1185">Reference proteome</keyword>
<accession>A0A521E148</accession>
<name>A0A521E148_9ACTN</name>
<dbReference type="EMBL" id="FXTJ01000004">
    <property type="protein sequence ID" value="SMO77555.1"/>
    <property type="molecule type" value="Genomic_DNA"/>
</dbReference>
<dbReference type="PANTHER" id="PTHR42305">
    <property type="entry name" value="MEMBRANE PROTEIN RV1733C-RELATED"/>
    <property type="match status" value="1"/>
</dbReference>
<evidence type="ECO:0000313" key="3">
    <source>
        <dbReference type="Proteomes" id="UP000317484"/>
    </source>
</evidence>
<proteinExistence type="predicted"/>
<keyword evidence="1" id="KW-1133">Transmembrane helix</keyword>
<keyword evidence="1" id="KW-0472">Membrane</keyword>
<protein>
    <submittedName>
        <fullName evidence="2">Uncharacterized protein</fullName>
    </submittedName>
</protein>
<evidence type="ECO:0000256" key="1">
    <source>
        <dbReference type="SAM" id="Phobius"/>
    </source>
</evidence>
<dbReference type="AlphaFoldDB" id="A0A521E148"/>
<reference evidence="2 3" key="1">
    <citation type="submission" date="2017-05" db="EMBL/GenBank/DDBJ databases">
        <authorList>
            <person name="Varghese N."/>
            <person name="Submissions S."/>
        </authorList>
    </citation>
    <scope>NUCLEOTIDE SEQUENCE [LARGE SCALE GENOMIC DNA]</scope>
    <source>
        <strain evidence="2 3">DSM 46834</strain>
    </source>
</reference>